<accession>A0A512MBN2</accession>
<keyword evidence="10" id="KW-1185">Reference proteome</keyword>
<evidence type="ECO:0000256" key="4">
    <source>
        <dbReference type="ARBA" id="ARBA00022801"/>
    </source>
</evidence>
<sequence length="575" mass="63696">MALASELPLPTTRPPRWVVKPVAEGVDQLAADTGLPRVLCALLAQRGHTTPGLIRDFLVPKLATLGDPNVLPEMPQAVERILQAVDQGQKVALYGDYDVDGVTSMSLMYLTLRAYGVKPHLFLPSRMDEGYGLSLDGFARLFEEFGKPDLLLALDCGTTSIKELKWLHEQGVDCVIVDHHELSPDGRPECMALVNPKLGQGFHYFCTAGLVFKVAHALLKARRVPEFDLKSTLDLVALGTVADLVPLVDENRLLVRRGLEALGQTERVGIRALKEAAGVDGFLQTHHVSFRLGPRLNAAGRLDTAFTSLQLLLAEDPVKAAEFAALLESHNRDRQAVELNVYNEAEQQLLALGDLDQHHAIVLGSRNWHPGVVGIVASRISRIANRPTILFSFDENGMGKGSGRSIPGFSLVEAIDICREHIVRGGGHAMAAGVSIKEENLDVFRVAFCDAARKALTDEALTPVLEMDAEVRFADFTYDFLQNFRLMEPFGQQNSEPVFLCRRVTPRLPGRTMKDKHLRVMLTQDGVSMEARWFNAPLQNLPKAPWDIAMRVQRNFWRGEEQWQLTLDAVKSSEM</sequence>
<dbReference type="Gene3D" id="3.10.310.30">
    <property type="match status" value="1"/>
</dbReference>
<dbReference type="Pfam" id="PF02272">
    <property type="entry name" value="DHHA1"/>
    <property type="match status" value="1"/>
</dbReference>
<dbReference type="InterPro" id="IPR001667">
    <property type="entry name" value="DDH_dom"/>
</dbReference>
<proteinExistence type="inferred from homology"/>
<reference evidence="9 10" key="1">
    <citation type="submission" date="2019-07" db="EMBL/GenBank/DDBJ databases">
        <title>Whole genome shotgun sequence of Brevifollis gellanilyticus NBRC 108608.</title>
        <authorList>
            <person name="Hosoyama A."/>
            <person name="Uohara A."/>
            <person name="Ohji S."/>
            <person name="Ichikawa N."/>
        </authorList>
    </citation>
    <scope>NUCLEOTIDE SEQUENCE [LARGE SCALE GENOMIC DNA]</scope>
    <source>
        <strain evidence="9 10">NBRC 108608</strain>
    </source>
</reference>
<evidence type="ECO:0000256" key="5">
    <source>
        <dbReference type="ARBA" id="ARBA00022839"/>
    </source>
</evidence>
<evidence type="ECO:0000256" key="2">
    <source>
        <dbReference type="ARBA" id="ARBA00019841"/>
    </source>
</evidence>
<dbReference type="InterPro" id="IPR041122">
    <property type="entry name" value="RecJ_OB"/>
</dbReference>
<dbReference type="InterPro" id="IPR038763">
    <property type="entry name" value="DHH_sf"/>
</dbReference>
<evidence type="ECO:0000259" key="6">
    <source>
        <dbReference type="Pfam" id="PF01368"/>
    </source>
</evidence>
<dbReference type="NCBIfam" id="TIGR00644">
    <property type="entry name" value="recJ"/>
    <property type="match status" value="1"/>
</dbReference>
<dbReference type="GO" id="GO:0006310">
    <property type="term" value="P:DNA recombination"/>
    <property type="evidence" value="ECO:0007669"/>
    <property type="project" value="InterPro"/>
</dbReference>
<dbReference type="AlphaFoldDB" id="A0A512MBN2"/>
<dbReference type="OrthoDB" id="9809852at2"/>
<dbReference type="GO" id="GO:0008409">
    <property type="term" value="F:5'-3' exonuclease activity"/>
    <property type="evidence" value="ECO:0007669"/>
    <property type="project" value="InterPro"/>
</dbReference>
<dbReference type="PANTHER" id="PTHR30255:SF2">
    <property type="entry name" value="SINGLE-STRANDED-DNA-SPECIFIC EXONUCLEASE RECJ"/>
    <property type="match status" value="1"/>
</dbReference>
<dbReference type="Pfam" id="PF17768">
    <property type="entry name" value="RecJ_OB"/>
    <property type="match status" value="1"/>
</dbReference>
<dbReference type="GO" id="GO:0003676">
    <property type="term" value="F:nucleic acid binding"/>
    <property type="evidence" value="ECO:0007669"/>
    <property type="project" value="InterPro"/>
</dbReference>
<evidence type="ECO:0000259" key="8">
    <source>
        <dbReference type="Pfam" id="PF17768"/>
    </source>
</evidence>
<dbReference type="Gene3D" id="3.90.1640.30">
    <property type="match status" value="1"/>
</dbReference>
<dbReference type="SUPFAM" id="SSF64182">
    <property type="entry name" value="DHH phosphoesterases"/>
    <property type="match status" value="1"/>
</dbReference>
<gene>
    <name evidence="9" type="primary">recJ</name>
    <name evidence="9" type="ORF">BGE01nite_34200</name>
</gene>
<dbReference type="GO" id="GO:0006281">
    <property type="term" value="P:DNA repair"/>
    <property type="evidence" value="ECO:0007669"/>
    <property type="project" value="InterPro"/>
</dbReference>
<evidence type="ECO:0000313" key="10">
    <source>
        <dbReference type="Proteomes" id="UP000321577"/>
    </source>
</evidence>
<dbReference type="Pfam" id="PF01368">
    <property type="entry name" value="DHH"/>
    <property type="match status" value="1"/>
</dbReference>
<comment type="caution">
    <text evidence="9">The sequence shown here is derived from an EMBL/GenBank/DDBJ whole genome shotgun (WGS) entry which is preliminary data.</text>
</comment>
<dbReference type="Proteomes" id="UP000321577">
    <property type="component" value="Unassembled WGS sequence"/>
</dbReference>
<feature type="domain" description="RecJ OB" evidence="8">
    <location>
        <begin position="467"/>
        <end position="567"/>
    </location>
</feature>
<keyword evidence="4" id="KW-0378">Hydrolase</keyword>
<name>A0A512MBN2_9BACT</name>
<dbReference type="InterPro" id="IPR051673">
    <property type="entry name" value="SSDNA_exonuclease_RecJ"/>
</dbReference>
<feature type="domain" description="DDH" evidence="6">
    <location>
        <begin position="90"/>
        <end position="240"/>
    </location>
</feature>
<evidence type="ECO:0000256" key="3">
    <source>
        <dbReference type="ARBA" id="ARBA00022722"/>
    </source>
</evidence>
<keyword evidence="5 9" id="KW-0269">Exonuclease</keyword>
<feature type="domain" description="DHHA1" evidence="7">
    <location>
        <begin position="362"/>
        <end position="450"/>
    </location>
</feature>
<dbReference type="InterPro" id="IPR004610">
    <property type="entry name" value="RecJ"/>
</dbReference>
<protein>
    <recommendedName>
        <fullName evidence="2">Single-stranded-DNA-specific exonuclease RecJ</fullName>
    </recommendedName>
</protein>
<evidence type="ECO:0000256" key="1">
    <source>
        <dbReference type="ARBA" id="ARBA00005915"/>
    </source>
</evidence>
<dbReference type="RefSeq" id="WP_146851756.1">
    <property type="nucleotide sequence ID" value="NZ_BKAG01000025.1"/>
</dbReference>
<dbReference type="EMBL" id="BKAG01000025">
    <property type="protein sequence ID" value="GEP44129.1"/>
    <property type="molecule type" value="Genomic_DNA"/>
</dbReference>
<evidence type="ECO:0000313" key="9">
    <source>
        <dbReference type="EMBL" id="GEP44129.1"/>
    </source>
</evidence>
<dbReference type="InterPro" id="IPR003156">
    <property type="entry name" value="DHHA1_dom"/>
</dbReference>
<keyword evidence="3" id="KW-0540">Nuclease</keyword>
<comment type="similarity">
    <text evidence="1">Belongs to the RecJ family.</text>
</comment>
<organism evidence="9 10">
    <name type="scientific">Brevifollis gellanilyticus</name>
    <dbReference type="NCBI Taxonomy" id="748831"/>
    <lineage>
        <taxon>Bacteria</taxon>
        <taxon>Pseudomonadati</taxon>
        <taxon>Verrucomicrobiota</taxon>
        <taxon>Verrucomicrobiia</taxon>
        <taxon>Verrucomicrobiales</taxon>
        <taxon>Verrucomicrobiaceae</taxon>
    </lineage>
</organism>
<dbReference type="PANTHER" id="PTHR30255">
    <property type="entry name" value="SINGLE-STRANDED-DNA-SPECIFIC EXONUCLEASE RECJ"/>
    <property type="match status" value="1"/>
</dbReference>
<evidence type="ECO:0000259" key="7">
    <source>
        <dbReference type="Pfam" id="PF02272"/>
    </source>
</evidence>